<dbReference type="GO" id="GO:0003676">
    <property type="term" value="F:nucleic acid binding"/>
    <property type="evidence" value="ECO:0007669"/>
    <property type="project" value="InterPro"/>
</dbReference>
<name>A0A375EHR9_9BURK</name>
<dbReference type="RefSeq" id="WP_238987362.1">
    <property type="nucleotide sequence ID" value="NZ_LT984809.1"/>
</dbReference>
<reference evidence="1" key="1">
    <citation type="submission" date="2018-01" db="EMBL/GenBank/DDBJ databases">
        <authorList>
            <person name="Clerissi C."/>
        </authorList>
    </citation>
    <scope>NUCLEOTIDE SEQUENCE</scope>
    <source>
        <strain evidence="1">Cupriavidus taiwanensis STM 8556</strain>
    </source>
</reference>
<dbReference type="Proteomes" id="UP000256952">
    <property type="component" value="Unassembled WGS sequence"/>
</dbReference>
<proteinExistence type="predicted"/>
<dbReference type="InterPro" id="IPR036397">
    <property type="entry name" value="RNaseH_sf"/>
</dbReference>
<dbReference type="EMBL" id="LT984809">
    <property type="protein sequence ID" value="SPD48959.1"/>
    <property type="molecule type" value="Genomic_DNA"/>
</dbReference>
<gene>
    <name evidence="2" type="ORF">CBM2612_P0304</name>
    <name evidence="1" type="ORF">CBM2613_U50003</name>
</gene>
<sequence>MPGDLLVLRVGEKRSRAVPRVVWMGLTRGAVSLDQFLGGPSVLRGAAVVRTSGVQSVEDWRLESLREILIGASVYSESHQGLLTVTQFTHQSVFSAPRCRDALSARSAPLARARRNGYTMTDSHFQDAMNWSLGPHRRSGWDNRYFMDTKFSDFQTPEVLSIAIVGENGYVFYGERTDFSETRCSDFVRALVIPQFGRCEERAMNLAQLREELCDWIAGIPAASKPVLCYDHTVDLDMLRVLLSGRLPTDWRFENIRGQLDPARPSAYFFTVRWRAPRVARCACQCIRLRLLADDARPPMVYGIYGINSQP</sequence>
<geneLocation type="plasmid" evidence="2">
    <name>I</name>
</geneLocation>
<dbReference type="EMBL" id="OFTH01000056">
    <property type="protein sequence ID" value="SOZ75436.1"/>
    <property type="molecule type" value="Genomic_DNA"/>
</dbReference>
<dbReference type="AlphaFoldDB" id="A0A375EHR9"/>
<keyword evidence="2" id="KW-0614">Plasmid</keyword>
<organism evidence="1 3">
    <name type="scientific">Cupriavidus taiwanensis</name>
    <dbReference type="NCBI Taxonomy" id="164546"/>
    <lineage>
        <taxon>Bacteria</taxon>
        <taxon>Pseudomonadati</taxon>
        <taxon>Pseudomonadota</taxon>
        <taxon>Betaproteobacteria</taxon>
        <taxon>Burkholderiales</taxon>
        <taxon>Burkholderiaceae</taxon>
        <taxon>Cupriavidus</taxon>
    </lineage>
</organism>
<protein>
    <submittedName>
        <fullName evidence="1">Uncharacterized protein</fullName>
    </submittedName>
</protein>
<evidence type="ECO:0000313" key="3">
    <source>
        <dbReference type="Proteomes" id="UP000256952"/>
    </source>
</evidence>
<accession>A0A375EHR9</accession>
<evidence type="ECO:0000313" key="2">
    <source>
        <dbReference type="EMBL" id="SPD48959.1"/>
    </source>
</evidence>
<reference evidence="2 3" key="2">
    <citation type="submission" date="2018-01" db="EMBL/GenBank/DDBJ databases">
        <authorList>
            <person name="Gaut B.S."/>
            <person name="Morton B.R."/>
            <person name="Clegg M.T."/>
            <person name="Duvall M.R."/>
        </authorList>
    </citation>
    <scope>NUCLEOTIDE SEQUENCE [LARGE SCALE GENOMIC DNA]</scope>
    <source>
        <strain evidence="2">Cupriavidus taiwanensis STM 8555</strain>
        <plasmid evidence="2">I</plasmid>
    </source>
</reference>
<evidence type="ECO:0000313" key="1">
    <source>
        <dbReference type="EMBL" id="SOZ75436.1"/>
    </source>
</evidence>
<dbReference type="Gene3D" id="3.30.420.10">
    <property type="entry name" value="Ribonuclease H-like superfamily/Ribonuclease H"/>
    <property type="match status" value="1"/>
</dbReference>